<evidence type="ECO:0000259" key="9">
    <source>
        <dbReference type="Pfam" id="PF23220"/>
    </source>
</evidence>
<evidence type="ECO:0000256" key="1">
    <source>
        <dbReference type="ARBA" id="ARBA00004123"/>
    </source>
</evidence>
<sequence length="912" mass="106081">MNEISGVSRRCEDDFNIDCVGLRINVSYQRALSVLPHSDYFEVLSQTMANQVLEASSSAYDSAGEKSKKVTSVIFEEEDIGFEEDILKNPFSLRSWLRYIEHKKKCKASPKQINLVYERALKELPGSYKLWYNYLRFRRKQVVDKCPTDPAYEHVNNAYERALVFMHKMPRIWMEYCEFLTLQRLVTQTRRVFDRSLRALPVTQHDRIWPLYIKFVTSHEIPETTIRVYRRYLKLLPKCREDFVDYLRKIDQLDDAAQQLAILVNDDKPYSEHGRTTHQLWTELCELISKNPSKVHSLNGDSIIRQGIQRYSDQVGLLWCSLAEYYIRAGQFERARDVYEESLISVKTVRDFTQIFDAYAKFAERATAAKMDEIDNEDVAADEEQQLELELLFARFENLMDRRPLLLNSVLLRQNPHNAYEWLNRVQLYEGDKKKQIETYEQGVRTVQPKLQTGKLSNVWISFAKFYEQDGMLNEARLTFERGLKPEYTKVDDLASVWCEYVEFELRHRNPEHARRLMQRATAMPPRRAHYFDETEPVQNRLYKSLKVWSLYADIEEAFGTLESCQAVYERIIDLRIATPQVVVNYAKFLEENNYFENAFKAYEKGIALFKWPIVNEIWTIYLVKFLKRYGGKKLERARDLFEQCLENCPPKFAMKLYLLYAKLEEEYGLPRHAMSIYNRATSAVEKHEAYSMFNIYIKKATSMYGLTFTRPIFEHAIGVLPEDQSREMSIRFAQMERTLGEIDRARAIYAHCSEICDPRVHGVFWEIWKEFEVKHGNEDTVREMLRIKRSVQATYNTNVNIMSAQMLSAAAGAGAIIHEPSTAGDSMAMLEARAQKIAEEETGVVKLPVGGTGIKFVRGATNVVESNVTENPEEIDIGDDCDDGEEKNVDDVETKAVPAGVLGSLAKDDDQ</sequence>
<reference evidence="12 13" key="1">
    <citation type="submission" date="2018-08" db="EMBL/GenBank/DDBJ databases">
        <authorList>
            <person name="Laetsch R D."/>
            <person name="Stevens L."/>
            <person name="Kumar S."/>
            <person name="Blaxter L. M."/>
        </authorList>
    </citation>
    <scope>NUCLEOTIDE SEQUENCE [LARGE SCALE GENOMIC DNA]</scope>
</reference>
<dbReference type="EMBL" id="UYRX01000928">
    <property type="protein sequence ID" value="VDK87190.1"/>
    <property type="molecule type" value="Genomic_DNA"/>
</dbReference>
<keyword evidence="6" id="KW-0508">mRNA splicing</keyword>
<comment type="subcellular location">
    <subcellularLocation>
        <location evidence="1">Nucleus</location>
    </subcellularLocation>
</comment>
<evidence type="ECO:0000259" key="10">
    <source>
        <dbReference type="Pfam" id="PF23231"/>
    </source>
</evidence>
<dbReference type="OMA" id="IWYNYLR"/>
<evidence type="ECO:0000256" key="8">
    <source>
        <dbReference type="SAM" id="MobiDB-lite"/>
    </source>
</evidence>
<dbReference type="InterPro" id="IPR003107">
    <property type="entry name" value="HAT"/>
</dbReference>
<dbReference type="PANTHER" id="PTHR11246">
    <property type="entry name" value="PRE-MRNA SPLICING FACTOR"/>
    <property type="match status" value="1"/>
</dbReference>
<dbReference type="GO" id="GO:0000974">
    <property type="term" value="C:Prp19 complex"/>
    <property type="evidence" value="ECO:0007669"/>
    <property type="project" value="TreeGrafter"/>
</dbReference>
<evidence type="ECO:0000313" key="12">
    <source>
        <dbReference type="EMBL" id="VDK87190.1"/>
    </source>
</evidence>
<gene>
    <name evidence="12" type="ORF">NLS_LOCUS8023</name>
</gene>
<protein>
    <recommendedName>
        <fullName evidence="14">Suppressor of forked domain-containing protein</fullName>
    </recommendedName>
</protein>
<dbReference type="STRING" id="42156.A0A3P6U7B6"/>
<dbReference type="Pfam" id="PF23233">
    <property type="entry name" value="HAT_Syf1_CNRKL1_N"/>
    <property type="match status" value="1"/>
</dbReference>
<dbReference type="GO" id="GO:0071014">
    <property type="term" value="C:post-mRNA release spliceosomal complex"/>
    <property type="evidence" value="ECO:0007669"/>
    <property type="project" value="TreeGrafter"/>
</dbReference>
<dbReference type="GO" id="GO:0071007">
    <property type="term" value="C:U2-type catalytic step 2 spliceosome"/>
    <property type="evidence" value="ECO:0007669"/>
    <property type="project" value="TreeGrafter"/>
</dbReference>
<dbReference type="PANTHER" id="PTHR11246:SF5">
    <property type="entry name" value="PRE-MRNA-SPLICING FACTOR SYF1"/>
    <property type="match status" value="1"/>
</dbReference>
<proteinExistence type="inferred from homology"/>
<keyword evidence="13" id="KW-1185">Reference proteome</keyword>
<dbReference type="FunFam" id="1.25.40.10:FF:000137">
    <property type="entry name" value="Pre-mRNA-splicing factor syf1"/>
    <property type="match status" value="1"/>
</dbReference>
<keyword evidence="7" id="KW-0539">Nucleus</keyword>
<dbReference type="Gene3D" id="1.25.40.10">
    <property type="entry name" value="Tetratricopeptide repeat domain"/>
    <property type="match status" value="5"/>
</dbReference>
<dbReference type="FunFam" id="1.25.40.10:FF:000220">
    <property type="entry name" value="Pre-mRNA-splicing factor SYF1"/>
    <property type="match status" value="1"/>
</dbReference>
<keyword evidence="3" id="KW-0507">mRNA processing</keyword>
<evidence type="ECO:0000259" key="11">
    <source>
        <dbReference type="Pfam" id="PF23233"/>
    </source>
</evidence>
<evidence type="ECO:0000256" key="5">
    <source>
        <dbReference type="ARBA" id="ARBA00022737"/>
    </source>
</evidence>
<dbReference type="Pfam" id="PF23231">
    <property type="entry name" value="HAT_Syf1_CNRKL1_C"/>
    <property type="match status" value="1"/>
</dbReference>
<dbReference type="InterPro" id="IPR011990">
    <property type="entry name" value="TPR-like_helical_dom_sf"/>
</dbReference>
<feature type="domain" description="Pre-mRNA-splicing factor Syf1-like N-terminal HAT-repeats" evidence="11">
    <location>
        <begin position="78"/>
        <end position="237"/>
    </location>
</feature>
<dbReference type="FunFam" id="1.25.40.10:FF:000023">
    <property type="entry name" value="Pre-mRNA-splicing factor SYF1"/>
    <property type="match status" value="1"/>
</dbReference>
<keyword evidence="4" id="KW-0747">Spliceosome</keyword>
<dbReference type="InterPro" id="IPR056350">
    <property type="entry name" value="HAT_Syf1_central"/>
</dbReference>
<feature type="domain" description="Pre-mRNA-splicing factor Syf1/CRNKL1-like C-terminal HAT-repeats" evidence="10">
    <location>
        <begin position="449"/>
        <end position="832"/>
    </location>
</feature>
<evidence type="ECO:0000256" key="2">
    <source>
        <dbReference type="ARBA" id="ARBA00008644"/>
    </source>
</evidence>
<evidence type="ECO:0008006" key="14">
    <source>
        <dbReference type="Google" id="ProtNLM"/>
    </source>
</evidence>
<dbReference type="Pfam" id="PF23220">
    <property type="entry name" value="HAT_Syf1_M"/>
    <property type="match status" value="1"/>
</dbReference>
<dbReference type="InterPro" id="IPR055433">
    <property type="entry name" value="HAT_Syf1-like_N"/>
</dbReference>
<accession>A0A3P6U7B6</accession>
<dbReference type="SMART" id="SM00386">
    <property type="entry name" value="HAT"/>
    <property type="match status" value="11"/>
</dbReference>
<comment type="similarity">
    <text evidence="2">Belongs to the crooked-neck family.</text>
</comment>
<evidence type="ECO:0000256" key="6">
    <source>
        <dbReference type="ARBA" id="ARBA00023187"/>
    </source>
</evidence>
<evidence type="ECO:0000256" key="3">
    <source>
        <dbReference type="ARBA" id="ARBA00022664"/>
    </source>
</evidence>
<dbReference type="SUPFAM" id="SSF48452">
    <property type="entry name" value="TPR-like"/>
    <property type="match status" value="4"/>
</dbReference>
<evidence type="ECO:0000256" key="7">
    <source>
        <dbReference type="ARBA" id="ARBA00023242"/>
    </source>
</evidence>
<evidence type="ECO:0000256" key="4">
    <source>
        <dbReference type="ARBA" id="ARBA00022728"/>
    </source>
</evidence>
<feature type="domain" description="Pre-mRNA-splicing factor SYF1 central HAT repeats" evidence="9">
    <location>
        <begin position="241"/>
        <end position="447"/>
    </location>
</feature>
<dbReference type="AlphaFoldDB" id="A0A3P6U7B6"/>
<name>A0A3P6U7B6_LITSI</name>
<dbReference type="Proteomes" id="UP000277928">
    <property type="component" value="Unassembled WGS sequence"/>
</dbReference>
<organism evidence="12 13">
    <name type="scientific">Litomosoides sigmodontis</name>
    <name type="common">Filarial nematode worm</name>
    <dbReference type="NCBI Taxonomy" id="42156"/>
    <lineage>
        <taxon>Eukaryota</taxon>
        <taxon>Metazoa</taxon>
        <taxon>Ecdysozoa</taxon>
        <taxon>Nematoda</taxon>
        <taxon>Chromadorea</taxon>
        <taxon>Rhabditida</taxon>
        <taxon>Spirurina</taxon>
        <taxon>Spiruromorpha</taxon>
        <taxon>Filarioidea</taxon>
        <taxon>Onchocercidae</taxon>
        <taxon>Litomosoides</taxon>
    </lineage>
</organism>
<feature type="compositionally biased region" description="Acidic residues" evidence="8">
    <location>
        <begin position="872"/>
        <end position="886"/>
    </location>
</feature>
<dbReference type="InterPro" id="IPR045075">
    <property type="entry name" value="Syf1-like"/>
</dbReference>
<keyword evidence="5" id="KW-0677">Repeat</keyword>
<dbReference type="FunFam" id="1.25.40.10:FF:001071">
    <property type="entry name" value="pre-mRNA-splicing factor SYF1-like"/>
    <property type="match status" value="1"/>
</dbReference>
<dbReference type="InterPro" id="IPR055430">
    <property type="entry name" value="HAT_Syf1_CNRKL1_C"/>
</dbReference>
<feature type="region of interest" description="Disordered" evidence="8">
    <location>
        <begin position="872"/>
        <end position="912"/>
    </location>
</feature>
<evidence type="ECO:0000313" key="13">
    <source>
        <dbReference type="Proteomes" id="UP000277928"/>
    </source>
</evidence>
<dbReference type="GO" id="GO:0000349">
    <property type="term" value="P:generation of catalytic spliceosome for first transesterification step"/>
    <property type="evidence" value="ECO:0007669"/>
    <property type="project" value="TreeGrafter"/>
</dbReference>
<dbReference type="OrthoDB" id="10067343at2759"/>